<proteinExistence type="predicted"/>
<protein>
    <recommendedName>
        <fullName evidence="3">XRE family transcriptional regulator</fullName>
    </recommendedName>
</protein>
<sequence length="95" mass="10296">MSGTVGRPFGPVGPDRPFADFANGLRALKNADGSTLERLSGRANYSKSAFSDAAGGLRLPTLEVTLAFVRVCGGCEPEWETRWTLEYKRSNGRET</sequence>
<name>A0A8J3Q9C8_9ACTN</name>
<accession>A0A8J3Q9C8</accession>
<comment type="caution">
    <text evidence="1">The sequence shown here is derived from an EMBL/GenBank/DDBJ whole genome shotgun (WGS) entry which is preliminary data.</text>
</comment>
<dbReference type="Pfam" id="PF13560">
    <property type="entry name" value="HTH_31"/>
    <property type="match status" value="1"/>
</dbReference>
<dbReference type="AlphaFoldDB" id="A0A8J3Q9C8"/>
<dbReference type="EMBL" id="BONY01000022">
    <property type="protein sequence ID" value="GIH05854.1"/>
    <property type="molecule type" value="Genomic_DNA"/>
</dbReference>
<evidence type="ECO:0008006" key="3">
    <source>
        <dbReference type="Google" id="ProtNLM"/>
    </source>
</evidence>
<gene>
    <name evidence="1" type="ORF">Rhe02_39210</name>
</gene>
<evidence type="ECO:0000313" key="1">
    <source>
        <dbReference type="EMBL" id="GIH05854.1"/>
    </source>
</evidence>
<dbReference type="Proteomes" id="UP000612899">
    <property type="component" value="Unassembled WGS sequence"/>
</dbReference>
<evidence type="ECO:0000313" key="2">
    <source>
        <dbReference type="Proteomes" id="UP000612899"/>
    </source>
</evidence>
<keyword evidence="2" id="KW-1185">Reference proteome</keyword>
<organism evidence="1 2">
    <name type="scientific">Rhizocola hellebori</name>
    <dbReference type="NCBI Taxonomy" id="1392758"/>
    <lineage>
        <taxon>Bacteria</taxon>
        <taxon>Bacillati</taxon>
        <taxon>Actinomycetota</taxon>
        <taxon>Actinomycetes</taxon>
        <taxon>Micromonosporales</taxon>
        <taxon>Micromonosporaceae</taxon>
        <taxon>Rhizocola</taxon>
    </lineage>
</organism>
<dbReference type="RefSeq" id="WP_373320650.1">
    <property type="nucleotide sequence ID" value="NZ_BONY01000022.1"/>
</dbReference>
<reference evidence="1" key="1">
    <citation type="submission" date="2021-01" db="EMBL/GenBank/DDBJ databases">
        <title>Whole genome shotgun sequence of Rhizocola hellebori NBRC 109834.</title>
        <authorList>
            <person name="Komaki H."/>
            <person name="Tamura T."/>
        </authorList>
    </citation>
    <scope>NUCLEOTIDE SEQUENCE</scope>
    <source>
        <strain evidence="1">NBRC 109834</strain>
    </source>
</reference>